<keyword evidence="2" id="KW-1185">Reference proteome</keyword>
<evidence type="ECO:0000313" key="1">
    <source>
        <dbReference type="EMBL" id="GGI51052.1"/>
    </source>
</evidence>
<gene>
    <name evidence="1" type="ORF">GCM10011425_22640</name>
</gene>
<evidence type="ECO:0000313" key="2">
    <source>
        <dbReference type="Proteomes" id="UP000662074"/>
    </source>
</evidence>
<evidence type="ECO:0008006" key="3">
    <source>
        <dbReference type="Google" id="ProtNLM"/>
    </source>
</evidence>
<organism evidence="1 2">
    <name type="scientific">Mucilaginibacter galii</name>
    <dbReference type="NCBI Taxonomy" id="2005073"/>
    <lineage>
        <taxon>Bacteria</taxon>
        <taxon>Pseudomonadati</taxon>
        <taxon>Bacteroidota</taxon>
        <taxon>Sphingobacteriia</taxon>
        <taxon>Sphingobacteriales</taxon>
        <taxon>Sphingobacteriaceae</taxon>
        <taxon>Mucilaginibacter</taxon>
    </lineage>
</organism>
<dbReference type="EMBL" id="BMDO01000006">
    <property type="protein sequence ID" value="GGI51052.1"/>
    <property type="molecule type" value="Genomic_DNA"/>
</dbReference>
<sequence>MKVIFKILLASLAIFSGCKPSPGADVLINQKASLPESFKLSELHQKVITSFINNRKHTTSILYGNNQAYAAANGGTSIRSSGQSFTLVTWQQQDDAHWFGARIPGDLISAETLHLADSCSRIIYHYQKFKGKELAKLADTTGNAARVKFILSQQASIMP</sequence>
<reference evidence="1" key="2">
    <citation type="submission" date="2020-09" db="EMBL/GenBank/DDBJ databases">
        <authorList>
            <person name="Sun Q."/>
            <person name="Sedlacek I."/>
        </authorList>
    </citation>
    <scope>NUCLEOTIDE SEQUENCE</scope>
    <source>
        <strain evidence="1">CCM 8711</strain>
    </source>
</reference>
<reference evidence="1" key="1">
    <citation type="journal article" date="2014" name="Int. J. Syst. Evol. Microbiol.">
        <title>Complete genome sequence of Corynebacterium casei LMG S-19264T (=DSM 44701T), isolated from a smear-ripened cheese.</title>
        <authorList>
            <consortium name="US DOE Joint Genome Institute (JGI-PGF)"/>
            <person name="Walter F."/>
            <person name="Albersmeier A."/>
            <person name="Kalinowski J."/>
            <person name="Ruckert C."/>
        </authorList>
    </citation>
    <scope>NUCLEOTIDE SEQUENCE</scope>
    <source>
        <strain evidence="1">CCM 8711</strain>
    </source>
</reference>
<name>A0A917N3E9_9SPHI</name>
<dbReference type="AlphaFoldDB" id="A0A917N3E9"/>
<accession>A0A917N3E9</accession>
<dbReference type="PROSITE" id="PS51257">
    <property type="entry name" value="PROKAR_LIPOPROTEIN"/>
    <property type="match status" value="1"/>
</dbReference>
<dbReference type="RefSeq" id="WP_188416776.1">
    <property type="nucleotide sequence ID" value="NZ_BMDO01000006.1"/>
</dbReference>
<protein>
    <recommendedName>
        <fullName evidence="3">Lipoprotein</fullName>
    </recommendedName>
</protein>
<proteinExistence type="predicted"/>
<dbReference type="Proteomes" id="UP000662074">
    <property type="component" value="Unassembled WGS sequence"/>
</dbReference>
<comment type="caution">
    <text evidence="1">The sequence shown here is derived from an EMBL/GenBank/DDBJ whole genome shotgun (WGS) entry which is preliminary data.</text>
</comment>